<keyword evidence="1" id="KW-1133">Transmembrane helix</keyword>
<evidence type="ECO:0000313" key="2">
    <source>
        <dbReference type="EMBL" id="GAA3546074.1"/>
    </source>
</evidence>
<sequence length="227" mass="24360">MSNARLHPMAAIALWDVGLVLLAYFGSRLAGAGDYLALVAATSVALLRTGYVMIRRRSFDGFSATMCLVFGAGLALSFVTGDEKLLLATKSVVTAVLGVVLLGSVAVGRPAAFGAAKRFGAREEQERQSWDRLYRSAPAFRRVYVVMTAVWGAVLLGESALRLPLIYLLPMDAAVPASTIMLPLSICLAIWWSAWYGKRGEQRARVGTVAAGYRWAGSSGNDQGRAR</sequence>
<evidence type="ECO:0000256" key="1">
    <source>
        <dbReference type="SAM" id="Phobius"/>
    </source>
</evidence>
<feature type="transmembrane region" description="Helical" evidence="1">
    <location>
        <begin position="173"/>
        <end position="195"/>
    </location>
</feature>
<protein>
    <recommendedName>
        <fullName evidence="4">Intracellular septation protein A</fullName>
    </recommendedName>
</protein>
<proteinExistence type="predicted"/>
<name>A0ABP6W8K3_9PSEU</name>
<feature type="transmembrane region" description="Helical" evidence="1">
    <location>
        <begin position="61"/>
        <end position="79"/>
    </location>
</feature>
<feature type="transmembrane region" description="Helical" evidence="1">
    <location>
        <begin position="12"/>
        <end position="29"/>
    </location>
</feature>
<comment type="caution">
    <text evidence="2">The sequence shown here is derived from an EMBL/GenBank/DDBJ whole genome shotgun (WGS) entry which is preliminary data.</text>
</comment>
<feature type="transmembrane region" description="Helical" evidence="1">
    <location>
        <begin position="85"/>
        <end position="108"/>
    </location>
</feature>
<dbReference type="EMBL" id="BAAAZN010000006">
    <property type="protein sequence ID" value="GAA3546074.1"/>
    <property type="molecule type" value="Genomic_DNA"/>
</dbReference>
<gene>
    <name evidence="2" type="ORF">GCM10022222_32170</name>
</gene>
<keyword evidence="1" id="KW-0472">Membrane</keyword>
<accession>A0ABP6W8K3</accession>
<keyword evidence="3" id="KW-1185">Reference proteome</keyword>
<dbReference type="NCBIfam" id="NF041646">
    <property type="entry name" value="VC0807_fam"/>
    <property type="match status" value="1"/>
</dbReference>
<dbReference type="Proteomes" id="UP001500689">
    <property type="component" value="Unassembled WGS sequence"/>
</dbReference>
<organism evidence="2 3">
    <name type="scientific">Amycolatopsis ultiminotia</name>
    <dbReference type="NCBI Taxonomy" id="543629"/>
    <lineage>
        <taxon>Bacteria</taxon>
        <taxon>Bacillati</taxon>
        <taxon>Actinomycetota</taxon>
        <taxon>Actinomycetes</taxon>
        <taxon>Pseudonocardiales</taxon>
        <taxon>Pseudonocardiaceae</taxon>
        <taxon>Amycolatopsis</taxon>
    </lineage>
</organism>
<feature type="transmembrane region" description="Helical" evidence="1">
    <location>
        <begin position="143"/>
        <end position="161"/>
    </location>
</feature>
<reference evidence="3" key="1">
    <citation type="journal article" date="2019" name="Int. J. Syst. Evol. Microbiol.">
        <title>The Global Catalogue of Microorganisms (GCM) 10K type strain sequencing project: providing services to taxonomists for standard genome sequencing and annotation.</title>
        <authorList>
            <consortium name="The Broad Institute Genomics Platform"/>
            <consortium name="The Broad Institute Genome Sequencing Center for Infectious Disease"/>
            <person name="Wu L."/>
            <person name="Ma J."/>
        </authorList>
    </citation>
    <scope>NUCLEOTIDE SEQUENCE [LARGE SCALE GENOMIC DNA]</scope>
    <source>
        <strain evidence="3">JCM 16898</strain>
    </source>
</reference>
<dbReference type="RefSeq" id="WP_344860414.1">
    <property type="nucleotide sequence ID" value="NZ_BAAAZN010000006.1"/>
</dbReference>
<keyword evidence="1" id="KW-0812">Transmembrane</keyword>
<evidence type="ECO:0008006" key="4">
    <source>
        <dbReference type="Google" id="ProtNLM"/>
    </source>
</evidence>
<feature type="transmembrane region" description="Helical" evidence="1">
    <location>
        <begin position="35"/>
        <end position="54"/>
    </location>
</feature>
<evidence type="ECO:0000313" key="3">
    <source>
        <dbReference type="Proteomes" id="UP001500689"/>
    </source>
</evidence>